<dbReference type="InterPro" id="IPR053354">
    <property type="entry name" value="MGDG_epimerase"/>
</dbReference>
<sequence length="158" mass="18383">MNRYKRHWIFTEPDESNPDYDWFIEAKAEIEARKAEEAGVIGYKSFLDKFRESEPKQGYPTRLPTNERGWTFVLEEAVKARLQLLWTVRTTNSITITGVHPVRHTQLMLPVVSAPEQVVYPFDLDCVTVYYDGTTVYATPRSLRAFNTRTNFVDTKSL</sequence>
<gene>
    <name evidence="1" type="ORF">BCR33DRAFT_716653</name>
</gene>
<evidence type="ECO:0000313" key="1">
    <source>
        <dbReference type="EMBL" id="ORY44667.1"/>
    </source>
</evidence>
<dbReference type="PANTHER" id="PTHR43558:SF6">
    <property type="entry name" value="REDUCTASE, PUTATIVE (AFU_ORTHOLOGUE AFUA_3G10540)-RELATED"/>
    <property type="match status" value="1"/>
</dbReference>
<dbReference type="PANTHER" id="PTHR43558">
    <property type="entry name" value="REDUCTASE, PUTATIVE (AFU_ORTHOLOGUE AFUA_3G10540)-RELATED"/>
    <property type="match status" value="1"/>
</dbReference>
<dbReference type="AlphaFoldDB" id="A0A1Y2CCP4"/>
<proteinExistence type="predicted"/>
<keyword evidence="2" id="KW-1185">Reference proteome</keyword>
<accession>A0A1Y2CCP4</accession>
<name>A0A1Y2CCP4_9FUNG</name>
<dbReference type="OrthoDB" id="2145229at2759"/>
<dbReference type="EMBL" id="MCGO01000021">
    <property type="protein sequence ID" value="ORY44667.1"/>
    <property type="molecule type" value="Genomic_DNA"/>
</dbReference>
<reference evidence="1 2" key="1">
    <citation type="submission" date="2016-07" db="EMBL/GenBank/DDBJ databases">
        <title>Pervasive Adenine N6-methylation of Active Genes in Fungi.</title>
        <authorList>
            <consortium name="DOE Joint Genome Institute"/>
            <person name="Mondo S.J."/>
            <person name="Dannebaum R.O."/>
            <person name="Kuo R.C."/>
            <person name="Labutti K."/>
            <person name="Haridas S."/>
            <person name="Kuo A."/>
            <person name="Salamov A."/>
            <person name="Ahrendt S.R."/>
            <person name="Lipzen A."/>
            <person name="Sullivan W."/>
            <person name="Andreopoulos W.B."/>
            <person name="Clum A."/>
            <person name="Lindquist E."/>
            <person name="Daum C."/>
            <person name="Ramamoorthy G.K."/>
            <person name="Gryganskyi A."/>
            <person name="Culley D."/>
            <person name="Magnuson J.K."/>
            <person name="James T.Y."/>
            <person name="O'Malley M.A."/>
            <person name="Stajich J.E."/>
            <person name="Spatafora J.W."/>
            <person name="Visel A."/>
            <person name="Grigoriev I.V."/>
        </authorList>
    </citation>
    <scope>NUCLEOTIDE SEQUENCE [LARGE SCALE GENOMIC DNA]</scope>
    <source>
        <strain evidence="1 2">JEL800</strain>
    </source>
</reference>
<dbReference type="Proteomes" id="UP000193642">
    <property type="component" value="Unassembled WGS sequence"/>
</dbReference>
<comment type="caution">
    <text evidence="1">The sequence shown here is derived from an EMBL/GenBank/DDBJ whole genome shotgun (WGS) entry which is preliminary data.</text>
</comment>
<evidence type="ECO:0000313" key="2">
    <source>
        <dbReference type="Proteomes" id="UP000193642"/>
    </source>
</evidence>
<protein>
    <submittedName>
        <fullName evidence="1">Uncharacterized protein</fullName>
    </submittedName>
</protein>
<organism evidence="1 2">
    <name type="scientific">Rhizoclosmatium globosum</name>
    <dbReference type="NCBI Taxonomy" id="329046"/>
    <lineage>
        <taxon>Eukaryota</taxon>
        <taxon>Fungi</taxon>
        <taxon>Fungi incertae sedis</taxon>
        <taxon>Chytridiomycota</taxon>
        <taxon>Chytridiomycota incertae sedis</taxon>
        <taxon>Chytridiomycetes</taxon>
        <taxon>Chytridiales</taxon>
        <taxon>Chytriomycetaceae</taxon>
        <taxon>Rhizoclosmatium</taxon>
    </lineage>
</organism>